<proteinExistence type="predicted"/>
<protein>
    <submittedName>
        <fullName evidence="1">Uncharacterized protein</fullName>
    </submittedName>
</protein>
<dbReference type="EMBL" id="AGYT01000019">
    <property type="protein sequence ID" value="ENY99903.1"/>
    <property type="molecule type" value="Genomic_DNA"/>
</dbReference>
<dbReference type="PATRIC" id="fig|999411.4.peg.2954"/>
<dbReference type="AlphaFoldDB" id="N9XVD3"/>
<evidence type="ECO:0000313" key="1">
    <source>
        <dbReference type="EMBL" id="ENY99903.1"/>
    </source>
</evidence>
<reference evidence="1 2" key="1">
    <citation type="submission" date="2013-01" db="EMBL/GenBank/DDBJ databases">
        <title>The Genome Sequence of Clostridium colicanis 209318.</title>
        <authorList>
            <consortium name="The Broad Institute Genome Sequencing Platform"/>
            <person name="Earl A."/>
            <person name="Ward D."/>
            <person name="Feldgarden M."/>
            <person name="Gevers D."/>
            <person name="Courvalin P."/>
            <person name="Lambert T."/>
            <person name="Walker B."/>
            <person name="Young S.K."/>
            <person name="Zeng Q."/>
            <person name="Gargeya S."/>
            <person name="Fitzgerald M."/>
            <person name="Haas B."/>
            <person name="Abouelleil A."/>
            <person name="Alvarado L."/>
            <person name="Arachchi H.M."/>
            <person name="Berlin A.M."/>
            <person name="Chapman S.B."/>
            <person name="Dewar J."/>
            <person name="Goldberg J."/>
            <person name="Griggs A."/>
            <person name="Gujja S."/>
            <person name="Hansen M."/>
            <person name="Howarth C."/>
            <person name="Imamovic A."/>
            <person name="Larimer J."/>
            <person name="McCowan C."/>
            <person name="Murphy C."/>
            <person name="Neiman D."/>
            <person name="Pearson M."/>
            <person name="Priest M."/>
            <person name="Roberts A."/>
            <person name="Saif S."/>
            <person name="Shea T."/>
            <person name="Sisk P."/>
            <person name="Sykes S."/>
            <person name="Wortman J."/>
            <person name="Nusbaum C."/>
            <person name="Birren B."/>
        </authorList>
    </citation>
    <scope>NUCLEOTIDE SEQUENCE [LARGE SCALE GENOMIC DNA]</scope>
    <source>
        <strain evidence="1 2">209318</strain>
    </source>
</reference>
<evidence type="ECO:0000313" key="2">
    <source>
        <dbReference type="Proteomes" id="UP000013097"/>
    </source>
</evidence>
<accession>N9XVD3</accession>
<gene>
    <name evidence="1" type="ORF">HMPREF1092_03040</name>
</gene>
<dbReference type="Proteomes" id="UP000013097">
    <property type="component" value="Unassembled WGS sequence"/>
</dbReference>
<name>N9XVD3_9CLOT</name>
<organism evidence="1 2">
    <name type="scientific">Clostridium thermobutyricum</name>
    <dbReference type="NCBI Taxonomy" id="29372"/>
    <lineage>
        <taxon>Bacteria</taxon>
        <taxon>Bacillati</taxon>
        <taxon>Bacillota</taxon>
        <taxon>Clostridia</taxon>
        <taxon>Eubacteriales</taxon>
        <taxon>Clostridiaceae</taxon>
        <taxon>Clostridium</taxon>
    </lineage>
</organism>
<dbReference type="HOGENOM" id="CLU_1330026_0_0_9"/>
<comment type="caution">
    <text evidence="1">The sequence shown here is derived from an EMBL/GenBank/DDBJ whole genome shotgun (WGS) entry which is preliminary data.</text>
</comment>
<keyword evidence="2" id="KW-1185">Reference proteome</keyword>
<dbReference type="RefSeq" id="WP_002599480.1">
    <property type="nucleotide sequence ID" value="NZ_KB850958.1"/>
</dbReference>
<sequence>MRLNKESKKYNKVLEEYKIRLKESNKTAMENKFMRSVIYINGEPNENLLATDAIYSIFIKETNIEIYNRNLITMKVKKLNENISFSEIDSIKISVGNIFRTRGTGFPLKFNYDGEEDRLYKLAYTLELEISLRSGEVRKINTNEIRETFNYLINILKEQAINYEDTYNLEKLLKDKDDKELLKYFLKNEIGTDGLAGQYFKNIYRN</sequence>